<keyword evidence="4" id="KW-0396">Initiation factor</keyword>
<dbReference type="OrthoDB" id="10254737at2759"/>
<dbReference type="GO" id="GO:0005829">
    <property type="term" value="C:cytosol"/>
    <property type="evidence" value="ECO:0007669"/>
    <property type="project" value="UniProtKB-SubCell"/>
</dbReference>
<dbReference type="AlphaFoldDB" id="A0A9P4NKX7"/>
<reference evidence="11" key="1">
    <citation type="journal article" date="2020" name="Stud. Mycol.">
        <title>101 Dothideomycetes genomes: a test case for predicting lifestyles and emergence of pathogens.</title>
        <authorList>
            <person name="Haridas S."/>
            <person name="Albert R."/>
            <person name="Binder M."/>
            <person name="Bloem J."/>
            <person name="Labutti K."/>
            <person name="Salamov A."/>
            <person name="Andreopoulos B."/>
            <person name="Baker S."/>
            <person name="Barry K."/>
            <person name="Bills G."/>
            <person name="Bluhm B."/>
            <person name="Cannon C."/>
            <person name="Castanera R."/>
            <person name="Culley D."/>
            <person name="Daum C."/>
            <person name="Ezra D."/>
            <person name="Gonzalez J."/>
            <person name="Henrissat B."/>
            <person name="Kuo A."/>
            <person name="Liang C."/>
            <person name="Lipzen A."/>
            <person name="Lutzoni F."/>
            <person name="Magnuson J."/>
            <person name="Mondo S."/>
            <person name="Nolan M."/>
            <person name="Ohm R."/>
            <person name="Pangilinan J."/>
            <person name="Park H.-J."/>
            <person name="Ramirez L."/>
            <person name="Alfaro M."/>
            <person name="Sun H."/>
            <person name="Tritt A."/>
            <person name="Yoshinaga Y."/>
            <person name="Zwiers L.-H."/>
            <person name="Turgeon B."/>
            <person name="Goodwin S."/>
            <person name="Spatafora J."/>
            <person name="Crous P."/>
            <person name="Grigoriev I."/>
        </authorList>
    </citation>
    <scope>NUCLEOTIDE SEQUENCE</scope>
    <source>
        <strain evidence="11">CBS 130266</strain>
    </source>
</reference>
<gene>
    <name evidence="11" type="ORF">EJ08DRAFT_617158</name>
</gene>
<dbReference type="EMBL" id="MU007068">
    <property type="protein sequence ID" value="KAF2425754.1"/>
    <property type="molecule type" value="Genomic_DNA"/>
</dbReference>
<comment type="subcellular location">
    <subcellularLocation>
        <location evidence="1">Cytoplasm</location>
        <location evidence="1">Cytosol</location>
    </subcellularLocation>
</comment>
<sequence>MERSSNPVPEGELPKSETTATTMTNGTSKPSAADGPAEEKKLSGAELKKQQKAEKAAKRAQKKSEGAPPQAPPPVASKPAKKAQQQPGAKGGPVKATAKEAPKGEGKEQSTIPVRTRRLSKEAPAVKPVKAPSNKQVSLFGHLYGQPRRYGIEGAMKEVHPAILALGLQMSNYEVCGSTARCVAMLLAFKSAIQSYHTPQGTALARHFIPHYLSPQIDYLKSCRPISITMGNAIRALKDAIANVDPSTPDDVAKRDLCTFIDIFLRERITAADELIAETASNKIEEDDVVVVYAKSSLVLKTLLLAKEQGKKFRVIVLDSKPLFEGKRMAMDLANADIPVQYSLIPAASHAVAEATKVFLGAHAMMANGSLYSRVGTAIVAMLARPRKIPVIVCAESLKFTDRVTLDSIVNNEVGPPDELLGGIVGAELKRWGDTPNLQVLNILYDNTPADMVNMVVTEFGSLPPSSVPAVLRILEDASSAGVGR</sequence>
<dbReference type="GO" id="GO:0003743">
    <property type="term" value="F:translation initiation factor activity"/>
    <property type="evidence" value="ECO:0007669"/>
    <property type="project" value="UniProtKB-KW"/>
</dbReference>
<comment type="subunit">
    <text evidence="8">Component of the translation initiation factor 2B (eIF2B) complex which is a heterodecamer of two sets of five different subunits: alpha, beta, gamma, delta and epsilon. Subunits alpha, beta and delta comprise a regulatory subcomplex and subunits epsilon and gamma comprise a catalytic subcomplex. Within the complex, the hexameric regulatory complex resides at the center, with the two heterodimeric catalytic subcomplexes bound on opposite sides.</text>
</comment>
<feature type="compositionally biased region" description="Polar residues" evidence="10">
    <location>
        <begin position="16"/>
        <end position="30"/>
    </location>
</feature>
<evidence type="ECO:0000256" key="5">
    <source>
        <dbReference type="ARBA" id="ARBA00022917"/>
    </source>
</evidence>
<comment type="similarity">
    <text evidence="2 9">Belongs to the eIF-2B alpha/beta/delta subunits family.</text>
</comment>
<comment type="caution">
    <text evidence="11">The sequence shown here is derived from an EMBL/GenBank/DDBJ whole genome shotgun (WGS) entry which is preliminary data.</text>
</comment>
<keyword evidence="5" id="KW-0648">Protein biosynthesis</keyword>
<feature type="region of interest" description="Disordered" evidence="10">
    <location>
        <begin position="1"/>
        <end position="131"/>
    </location>
</feature>
<feature type="compositionally biased region" description="Basic and acidic residues" evidence="10">
    <location>
        <begin position="97"/>
        <end position="108"/>
    </location>
</feature>
<dbReference type="PANTHER" id="PTHR10233">
    <property type="entry name" value="TRANSLATION INITIATION FACTOR EIF-2B"/>
    <property type="match status" value="1"/>
</dbReference>
<evidence type="ECO:0000256" key="6">
    <source>
        <dbReference type="ARBA" id="ARBA00044147"/>
    </source>
</evidence>
<dbReference type="SUPFAM" id="SSF100950">
    <property type="entry name" value="NagB/RpiA/CoA transferase-like"/>
    <property type="match status" value="1"/>
</dbReference>
<protein>
    <recommendedName>
        <fullName evidence="6">Translation initiation factor eIF2B subunit delta</fullName>
    </recommendedName>
    <alternativeName>
        <fullName evidence="7">eIF2B GDP-GTP exchange factor subunit delta</fullName>
    </alternativeName>
</protein>
<dbReference type="InterPro" id="IPR042529">
    <property type="entry name" value="IF_2B-like_C"/>
</dbReference>
<evidence type="ECO:0000256" key="10">
    <source>
        <dbReference type="SAM" id="MobiDB-lite"/>
    </source>
</evidence>
<keyword evidence="3" id="KW-0963">Cytoplasm</keyword>
<dbReference type="PANTHER" id="PTHR10233:SF14">
    <property type="entry name" value="TRANSLATION INITIATION FACTOR EIF-2B SUBUNIT DELTA"/>
    <property type="match status" value="1"/>
</dbReference>
<feature type="compositionally biased region" description="Basic and acidic residues" evidence="10">
    <location>
        <begin position="37"/>
        <end position="65"/>
    </location>
</feature>
<evidence type="ECO:0000256" key="3">
    <source>
        <dbReference type="ARBA" id="ARBA00022490"/>
    </source>
</evidence>
<dbReference type="InterPro" id="IPR037171">
    <property type="entry name" value="NagB/RpiA_transferase-like"/>
</dbReference>
<evidence type="ECO:0000256" key="1">
    <source>
        <dbReference type="ARBA" id="ARBA00004514"/>
    </source>
</evidence>
<evidence type="ECO:0000256" key="9">
    <source>
        <dbReference type="RuleBase" id="RU003814"/>
    </source>
</evidence>
<accession>A0A9P4NKX7</accession>
<evidence type="ECO:0000313" key="11">
    <source>
        <dbReference type="EMBL" id="KAF2425754.1"/>
    </source>
</evidence>
<dbReference type="Proteomes" id="UP000800235">
    <property type="component" value="Unassembled WGS sequence"/>
</dbReference>
<dbReference type="Pfam" id="PF01008">
    <property type="entry name" value="IF-2B"/>
    <property type="match status" value="1"/>
</dbReference>
<evidence type="ECO:0000313" key="12">
    <source>
        <dbReference type="Proteomes" id="UP000800235"/>
    </source>
</evidence>
<evidence type="ECO:0000256" key="2">
    <source>
        <dbReference type="ARBA" id="ARBA00007251"/>
    </source>
</evidence>
<name>A0A9P4NKX7_9PEZI</name>
<organism evidence="11 12">
    <name type="scientific">Tothia fuscella</name>
    <dbReference type="NCBI Taxonomy" id="1048955"/>
    <lineage>
        <taxon>Eukaryota</taxon>
        <taxon>Fungi</taxon>
        <taxon>Dikarya</taxon>
        <taxon>Ascomycota</taxon>
        <taxon>Pezizomycotina</taxon>
        <taxon>Dothideomycetes</taxon>
        <taxon>Pleosporomycetidae</taxon>
        <taxon>Venturiales</taxon>
        <taxon>Cylindrosympodiaceae</taxon>
        <taxon>Tothia</taxon>
    </lineage>
</organism>
<evidence type="ECO:0000256" key="7">
    <source>
        <dbReference type="ARBA" id="ARBA00044356"/>
    </source>
</evidence>
<proteinExistence type="inferred from homology"/>
<dbReference type="InterPro" id="IPR000649">
    <property type="entry name" value="IF-2B-related"/>
</dbReference>
<evidence type="ECO:0000256" key="4">
    <source>
        <dbReference type="ARBA" id="ARBA00022540"/>
    </source>
</evidence>
<keyword evidence="12" id="KW-1185">Reference proteome</keyword>
<evidence type="ECO:0000256" key="8">
    <source>
        <dbReference type="ARBA" id="ARBA00046432"/>
    </source>
</evidence>
<dbReference type="Gene3D" id="3.40.50.10470">
    <property type="entry name" value="Translation initiation factor eif-2b, domain 2"/>
    <property type="match status" value="1"/>
</dbReference>